<evidence type="ECO:0000256" key="3">
    <source>
        <dbReference type="ARBA" id="ARBA00023015"/>
    </source>
</evidence>
<gene>
    <name evidence="9" type="ORF">H0921_03615</name>
</gene>
<dbReference type="Proteomes" id="UP000542342">
    <property type="component" value="Unassembled WGS sequence"/>
</dbReference>
<feature type="region of interest" description="Disordered" evidence="7">
    <location>
        <begin position="238"/>
        <end position="259"/>
    </location>
</feature>
<evidence type="ECO:0000256" key="4">
    <source>
        <dbReference type="ARBA" id="ARBA00023125"/>
    </source>
</evidence>
<keyword evidence="4" id="KW-0238">DNA-binding</keyword>
<evidence type="ECO:0000259" key="8">
    <source>
        <dbReference type="PROSITE" id="PS50110"/>
    </source>
</evidence>
<dbReference type="InterPro" id="IPR011006">
    <property type="entry name" value="CheY-like_superfamily"/>
</dbReference>
<dbReference type="SMART" id="SM00448">
    <property type="entry name" value="REC"/>
    <property type="match status" value="1"/>
</dbReference>
<dbReference type="GO" id="GO:0032993">
    <property type="term" value="C:protein-DNA complex"/>
    <property type="evidence" value="ECO:0007669"/>
    <property type="project" value="TreeGrafter"/>
</dbReference>
<keyword evidence="3" id="KW-0805">Transcription regulation</keyword>
<comment type="caution">
    <text evidence="9">The sequence shown here is derived from an EMBL/GenBank/DDBJ whole genome shotgun (WGS) entry which is preliminary data.</text>
</comment>
<evidence type="ECO:0000256" key="1">
    <source>
        <dbReference type="ARBA" id="ARBA00022553"/>
    </source>
</evidence>
<keyword evidence="10" id="KW-1185">Reference proteome</keyword>
<evidence type="ECO:0000256" key="2">
    <source>
        <dbReference type="ARBA" id="ARBA00023012"/>
    </source>
</evidence>
<dbReference type="InterPro" id="IPR039420">
    <property type="entry name" value="WalR-like"/>
</dbReference>
<dbReference type="EMBL" id="JACEFB010000001">
    <property type="protein sequence ID" value="MBA2225246.1"/>
    <property type="molecule type" value="Genomic_DNA"/>
</dbReference>
<keyword evidence="5" id="KW-0804">Transcription</keyword>
<proteinExistence type="predicted"/>
<evidence type="ECO:0000313" key="9">
    <source>
        <dbReference type="EMBL" id="MBA2225246.1"/>
    </source>
</evidence>
<dbReference type="PANTHER" id="PTHR48111">
    <property type="entry name" value="REGULATOR OF RPOS"/>
    <property type="match status" value="1"/>
</dbReference>
<feature type="domain" description="Response regulatory" evidence="8">
    <location>
        <begin position="41"/>
        <end position="158"/>
    </location>
</feature>
<accession>A0A7V9AAL2</accession>
<dbReference type="GO" id="GO:0000976">
    <property type="term" value="F:transcription cis-regulatory region binding"/>
    <property type="evidence" value="ECO:0007669"/>
    <property type="project" value="TreeGrafter"/>
</dbReference>
<keyword evidence="2" id="KW-0902">Two-component regulatory system</keyword>
<name>A0A7V9AAL2_9BACT</name>
<keyword evidence="1 6" id="KW-0597">Phosphoprotein</keyword>
<reference evidence="9 10" key="1">
    <citation type="submission" date="2020-07" db="EMBL/GenBank/DDBJ databases">
        <title>Thermogemmata thermophila gen. nov., sp. nov., a novel moderate thermophilic planctomycete from a Kamchatka hot spring.</title>
        <authorList>
            <person name="Elcheninov A.G."/>
            <person name="Podosokorskaya O.A."/>
            <person name="Kovaleva O.L."/>
            <person name="Novikov A."/>
            <person name="Bonch-Osmolovskaya E.A."/>
            <person name="Toshchakov S.V."/>
            <person name="Kublanov I.V."/>
        </authorList>
    </citation>
    <scope>NUCLEOTIDE SEQUENCE [LARGE SCALE GENOMIC DNA]</scope>
    <source>
        <strain evidence="9 10">2918</strain>
    </source>
</reference>
<feature type="modified residue" description="4-aspartylphosphate" evidence="6">
    <location>
        <position position="91"/>
    </location>
</feature>
<evidence type="ECO:0000256" key="7">
    <source>
        <dbReference type="SAM" id="MobiDB-lite"/>
    </source>
</evidence>
<dbReference type="RefSeq" id="WP_194536625.1">
    <property type="nucleotide sequence ID" value="NZ_JACEFB010000001.1"/>
</dbReference>
<dbReference type="GO" id="GO:0006355">
    <property type="term" value="P:regulation of DNA-templated transcription"/>
    <property type="evidence" value="ECO:0007669"/>
    <property type="project" value="TreeGrafter"/>
</dbReference>
<sequence>MTHSASLGQQDPPPAKDYVVNEPAQPLAAIQKIVGRKEPQRVLIADDDAVSARVLEATLRQWGYAVEVARDGLAAWEMLKQENSPRLAILDWMMPGLGGPEVCRRVRALNRAVPTYIILLTAKGNAQDIVTGLESGADDYVTKPFDRAELHSRLRVGERIVELQQGLADRVRELEEALSQVKTLKGLLPICAYCMKVRDDRNYWQRVETYIATHSNARFSHGICPECWKNVVEPELQQEGSYPPKEAEQRGSEKPAGTS</sequence>
<dbReference type="SUPFAM" id="SSF52172">
    <property type="entry name" value="CheY-like"/>
    <property type="match status" value="1"/>
</dbReference>
<organism evidence="9 10">
    <name type="scientific">Thermogemmata fonticola</name>
    <dbReference type="NCBI Taxonomy" id="2755323"/>
    <lineage>
        <taxon>Bacteria</taxon>
        <taxon>Pseudomonadati</taxon>
        <taxon>Planctomycetota</taxon>
        <taxon>Planctomycetia</taxon>
        <taxon>Gemmatales</taxon>
        <taxon>Gemmataceae</taxon>
        <taxon>Thermogemmata</taxon>
    </lineage>
</organism>
<dbReference type="PROSITE" id="PS50110">
    <property type="entry name" value="RESPONSE_REGULATORY"/>
    <property type="match status" value="1"/>
</dbReference>
<protein>
    <submittedName>
        <fullName evidence="9">Response regulator</fullName>
    </submittedName>
</protein>
<dbReference type="Gene3D" id="3.40.50.2300">
    <property type="match status" value="1"/>
</dbReference>
<evidence type="ECO:0000256" key="5">
    <source>
        <dbReference type="ARBA" id="ARBA00023163"/>
    </source>
</evidence>
<evidence type="ECO:0000256" key="6">
    <source>
        <dbReference type="PROSITE-ProRule" id="PRU00169"/>
    </source>
</evidence>
<dbReference type="GO" id="GO:0005829">
    <property type="term" value="C:cytosol"/>
    <property type="evidence" value="ECO:0007669"/>
    <property type="project" value="TreeGrafter"/>
</dbReference>
<evidence type="ECO:0000313" key="10">
    <source>
        <dbReference type="Proteomes" id="UP000542342"/>
    </source>
</evidence>
<dbReference type="InterPro" id="IPR001789">
    <property type="entry name" value="Sig_transdc_resp-reg_receiver"/>
</dbReference>
<dbReference type="PANTHER" id="PTHR48111:SF4">
    <property type="entry name" value="DNA-BINDING DUAL TRANSCRIPTIONAL REGULATOR OMPR"/>
    <property type="match status" value="1"/>
</dbReference>
<dbReference type="AlphaFoldDB" id="A0A7V9AAL2"/>
<dbReference type="CDD" id="cd17574">
    <property type="entry name" value="REC_OmpR"/>
    <property type="match status" value="1"/>
</dbReference>
<dbReference type="GO" id="GO:0000156">
    <property type="term" value="F:phosphorelay response regulator activity"/>
    <property type="evidence" value="ECO:0007669"/>
    <property type="project" value="TreeGrafter"/>
</dbReference>
<dbReference type="Pfam" id="PF00072">
    <property type="entry name" value="Response_reg"/>
    <property type="match status" value="1"/>
</dbReference>